<dbReference type="Pfam" id="PF08327">
    <property type="entry name" value="AHSA1"/>
    <property type="match status" value="1"/>
</dbReference>
<feature type="domain" description="Activator of Hsp90 ATPase homologue 1/2-like C-terminal" evidence="2">
    <location>
        <begin position="24"/>
        <end position="157"/>
    </location>
</feature>
<dbReference type="EMBL" id="BAAAQN010000019">
    <property type="protein sequence ID" value="GAA2032316.1"/>
    <property type="molecule type" value="Genomic_DNA"/>
</dbReference>
<dbReference type="Proteomes" id="UP001500751">
    <property type="component" value="Unassembled WGS sequence"/>
</dbReference>
<reference evidence="3 4" key="1">
    <citation type="journal article" date="2019" name="Int. J. Syst. Evol. Microbiol.">
        <title>The Global Catalogue of Microorganisms (GCM) 10K type strain sequencing project: providing services to taxonomists for standard genome sequencing and annotation.</title>
        <authorList>
            <consortium name="The Broad Institute Genomics Platform"/>
            <consortium name="The Broad Institute Genome Sequencing Center for Infectious Disease"/>
            <person name="Wu L."/>
            <person name="Ma J."/>
        </authorList>
    </citation>
    <scope>NUCLEOTIDE SEQUENCE [LARGE SCALE GENOMIC DNA]</scope>
    <source>
        <strain evidence="3 4">JCM 16014</strain>
    </source>
</reference>
<dbReference type="SUPFAM" id="SSF55961">
    <property type="entry name" value="Bet v1-like"/>
    <property type="match status" value="1"/>
</dbReference>
<keyword evidence="4" id="KW-1185">Reference proteome</keyword>
<dbReference type="Gene3D" id="3.30.530.20">
    <property type="match status" value="1"/>
</dbReference>
<accession>A0ABN2U954</accession>
<sequence length="173" mass="18856">MTDHATTINAPEGTPFLDVTRDFDATPAQLFRALTEPGLVARWLGPRDLEIDIEEYDARTGGRYRYTHHGGHLGEARATFNGVFHTVEPDTLIVQTFEYEGVPGEVALEIHRFSVVDGRTRLTQRSVFPSLETREGALSSGMNFGIEQSMDRLAEVLAELSAEAPAAAPAAAG</sequence>
<name>A0ABN2U954_9ACTN</name>
<protein>
    <submittedName>
        <fullName evidence="3">SRPBCC family protein</fullName>
    </submittedName>
</protein>
<dbReference type="InterPro" id="IPR013538">
    <property type="entry name" value="ASHA1/2-like_C"/>
</dbReference>
<evidence type="ECO:0000313" key="4">
    <source>
        <dbReference type="Proteomes" id="UP001500751"/>
    </source>
</evidence>
<evidence type="ECO:0000256" key="1">
    <source>
        <dbReference type="ARBA" id="ARBA00006817"/>
    </source>
</evidence>
<comment type="similarity">
    <text evidence="1">Belongs to the AHA1 family.</text>
</comment>
<dbReference type="CDD" id="cd07826">
    <property type="entry name" value="SRPBCC_CalC_Aha1-like_9"/>
    <property type="match status" value="1"/>
</dbReference>
<proteinExistence type="inferred from homology"/>
<comment type="caution">
    <text evidence="3">The sequence shown here is derived from an EMBL/GenBank/DDBJ whole genome shotgun (WGS) entry which is preliminary data.</text>
</comment>
<dbReference type="InterPro" id="IPR023393">
    <property type="entry name" value="START-like_dom_sf"/>
</dbReference>
<organism evidence="3 4">
    <name type="scientific">Catenulispora yoronensis</name>
    <dbReference type="NCBI Taxonomy" id="450799"/>
    <lineage>
        <taxon>Bacteria</taxon>
        <taxon>Bacillati</taxon>
        <taxon>Actinomycetota</taxon>
        <taxon>Actinomycetes</taxon>
        <taxon>Catenulisporales</taxon>
        <taxon>Catenulisporaceae</taxon>
        <taxon>Catenulispora</taxon>
    </lineage>
</organism>
<gene>
    <name evidence="3" type="ORF">GCM10009839_35530</name>
</gene>
<evidence type="ECO:0000259" key="2">
    <source>
        <dbReference type="Pfam" id="PF08327"/>
    </source>
</evidence>
<dbReference type="RefSeq" id="WP_344666726.1">
    <property type="nucleotide sequence ID" value="NZ_BAAAQN010000019.1"/>
</dbReference>
<evidence type="ECO:0000313" key="3">
    <source>
        <dbReference type="EMBL" id="GAA2032316.1"/>
    </source>
</evidence>